<gene>
    <name evidence="1" type="ORF">HTZ77_38010</name>
</gene>
<reference evidence="1 2" key="1">
    <citation type="submission" date="2020-06" db="EMBL/GenBank/DDBJ databases">
        <title>Nonomuraea sp. SMC257, a novel actinomycete isolated from soil.</title>
        <authorList>
            <person name="Chanama M."/>
        </authorList>
    </citation>
    <scope>NUCLEOTIDE SEQUENCE [LARGE SCALE GENOMIC DNA]</scope>
    <source>
        <strain evidence="1 2">SMC257</strain>
    </source>
</reference>
<keyword evidence="2" id="KW-1185">Reference proteome</keyword>
<proteinExistence type="predicted"/>
<dbReference type="EMBL" id="JABWGN010000019">
    <property type="protein sequence ID" value="NUW37158.1"/>
    <property type="molecule type" value="Genomic_DNA"/>
</dbReference>
<name>A0A7Y6M6Q6_9ACTN</name>
<protein>
    <submittedName>
        <fullName evidence="1">Uncharacterized protein</fullName>
    </submittedName>
</protein>
<dbReference type="AlphaFoldDB" id="A0A7Y6M6Q6"/>
<sequence length="147" mass="15805">MVDPCERPRLGQAGRTAAKTIVYTAVPDYSKSEQVVLYASEAAARKAMTDLRAAATACRTGGYRYAVAPLALGDEAVTLSGQSYQGGKPAIGGERAVVVRRADALILYTRAGEWGKPAKTDYREQVKDARRMLGKICTVAQCEMSRS</sequence>
<comment type="caution">
    <text evidence="1">The sequence shown here is derived from an EMBL/GenBank/DDBJ whole genome shotgun (WGS) entry which is preliminary data.</text>
</comment>
<organism evidence="1 2">
    <name type="scientific">Nonomuraea montanisoli</name>
    <dbReference type="NCBI Taxonomy" id="2741721"/>
    <lineage>
        <taxon>Bacteria</taxon>
        <taxon>Bacillati</taxon>
        <taxon>Actinomycetota</taxon>
        <taxon>Actinomycetes</taxon>
        <taxon>Streptosporangiales</taxon>
        <taxon>Streptosporangiaceae</taxon>
        <taxon>Nonomuraea</taxon>
    </lineage>
</organism>
<dbReference type="Proteomes" id="UP000586042">
    <property type="component" value="Unassembled WGS sequence"/>
</dbReference>
<dbReference type="RefSeq" id="WP_175594613.1">
    <property type="nucleotide sequence ID" value="NZ_JABWGN010000019.1"/>
</dbReference>
<evidence type="ECO:0000313" key="2">
    <source>
        <dbReference type="Proteomes" id="UP000586042"/>
    </source>
</evidence>
<accession>A0A7Y6M6Q6</accession>
<evidence type="ECO:0000313" key="1">
    <source>
        <dbReference type="EMBL" id="NUW37158.1"/>
    </source>
</evidence>